<name>A0A562LI63_9GAMM</name>
<evidence type="ECO:0000256" key="1">
    <source>
        <dbReference type="SAM" id="MobiDB-lite"/>
    </source>
</evidence>
<sequence length="92" mass="10051">MKTVGLHQPFSSFRRSKSHAAKIRNSVAFAAGRTVLSSRCIERLVARNAERAAEEARGLVRWLRPEFQNPQACPADAPAPGRAEASPPCIEP</sequence>
<dbReference type="RefSeq" id="WP_144816431.1">
    <property type="nucleotide sequence ID" value="NZ_VLKP01000012.1"/>
</dbReference>
<feature type="region of interest" description="Disordered" evidence="1">
    <location>
        <begin position="70"/>
        <end position="92"/>
    </location>
</feature>
<protein>
    <submittedName>
        <fullName evidence="2">Uncharacterized protein</fullName>
    </submittedName>
</protein>
<accession>A0A562LI63</accession>
<organism evidence="2 3">
    <name type="scientific">Aerolutibacter ruishenii</name>
    <dbReference type="NCBI Taxonomy" id="686800"/>
    <lineage>
        <taxon>Bacteria</taxon>
        <taxon>Pseudomonadati</taxon>
        <taxon>Pseudomonadota</taxon>
        <taxon>Gammaproteobacteria</taxon>
        <taxon>Lysobacterales</taxon>
        <taxon>Lysobacteraceae</taxon>
        <taxon>Aerolutibacter</taxon>
    </lineage>
</organism>
<keyword evidence="3" id="KW-1185">Reference proteome</keyword>
<evidence type="ECO:0000313" key="2">
    <source>
        <dbReference type="EMBL" id="TWI07295.1"/>
    </source>
</evidence>
<gene>
    <name evidence="2" type="ORF">IP93_02647</name>
</gene>
<dbReference type="Proteomes" id="UP000316471">
    <property type="component" value="Unassembled WGS sequence"/>
</dbReference>
<evidence type="ECO:0000313" key="3">
    <source>
        <dbReference type="Proteomes" id="UP000316471"/>
    </source>
</evidence>
<dbReference type="EMBL" id="VLKP01000012">
    <property type="protein sequence ID" value="TWI07295.1"/>
    <property type="molecule type" value="Genomic_DNA"/>
</dbReference>
<reference evidence="2 3" key="1">
    <citation type="journal article" date="2015" name="Stand. Genomic Sci.">
        <title>Genomic Encyclopedia of Bacterial and Archaeal Type Strains, Phase III: the genomes of soil and plant-associated and newly described type strains.</title>
        <authorList>
            <person name="Whitman W.B."/>
            <person name="Woyke T."/>
            <person name="Klenk H.P."/>
            <person name="Zhou Y."/>
            <person name="Lilburn T.G."/>
            <person name="Beck B.J."/>
            <person name="De Vos P."/>
            <person name="Vandamme P."/>
            <person name="Eisen J.A."/>
            <person name="Garrity G."/>
            <person name="Hugenholtz P."/>
            <person name="Kyrpides N.C."/>
        </authorList>
    </citation>
    <scope>NUCLEOTIDE SEQUENCE [LARGE SCALE GENOMIC DNA]</scope>
    <source>
        <strain evidence="2 3">CGMCC 1.10136</strain>
    </source>
</reference>
<proteinExistence type="predicted"/>
<dbReference type="AlphaFoldDB" id="A0A562LI63"/>
<comment type="caution">
    <text evidence="2">The sequence shown here is derived from an EMBL/GenBank/DDBJ whole genome shotgun (WGS) entry which is preliminary data.</text>
</comment>